<dbReference type="PANTHER" id="PTHR33112">
    <property type="entry name" value="DOMAIN PROTEIN, PUTATIVE-RELATED"/>
    <property type="match status" value="1"/>
</dbReference>
<dbReference type="PANTHER" id="PTHR33112:SF10">
    <property type="entry name" value="TOL"/>
    <property type="match status" value="1"/>
</dbReference>
<proteinExistence type="predicted"/>
<dbReference type="OrthoDB" id="5106371at2759"/>
<dbReference type="InterPro" id="IPR010730">
    <property type="entry name" value="HET"/>
</dbReference>
<dbReference type="EMBL" id="MU032344">
    <property type="protein sequence ID" value="KAF3771222.1"/>
    <property type="molecule type" value="Genomic_DNA"/>
</dbReference>
<keyword evidence="3" id="KW-1185">Reference proteome</keyword>
<feature type="non-terminal residue" evidence="2">
    <location>
        <position position="232"/>
    </location>
</feature>
<name>A0A9P4YEH0_CRYP1</name>
<sequence>VLAKRWISECCQHHASCRDAVGTSRFRPTRLVDVGPPDGSQQLRLSLKTGDDSAVQYLALSYCWGTSNVYKLTSNTAGEMSRGFPASKLPQTLQDAVNACRKLKQRYIWIDSLCIFQDSEVDWRQEAAQMGLVYTHALCTIAAVCARDSSEGFFSRRNPRVRQPCSFPTKIKISTCRLFSRLHYHKIQPKQPLYSRAWVLQERVLSPRILKFGLEAVSWECSESLLYEAKQT</sequence>
<dbReference type="RefSeq" id="XP_040782183.1">
    <property type="nucleotide sequence ID" value="XM_040916167.1"/>
</dbReference>
<protein>
    <submittedName>
        <fullName evidence="2">HET-domain-containing protein</fullName>
    </submittedName>
</protein>
<accession>A0A9P4YEH0</accession>
<gene>
    <name evidence="2" type="ORF">M406DRAFT_242177</name>
</gene>
<feature type="domain" description="Heterokaryon incompatibility" evidence="1">
    <location>
        <begin position="57"/>
        <end position="202"/>
    </location>
</feature>
<evidence type="ECO:0000313" key="3">
    <source>
        <dbReference type="Proteomes" id="UP000803844"/>
    </source>
</evidence>
<feature type="non-terminal residue" evidence="2">
    <location>
        <position position="1"/>
    </location>
</feature>
<dbReference type="AlphaFoldDB" id="A0A9P4YEH0"/>
<dbReference type="GeneID" id="63833296"/>
<comment type="caution">
    <text evidence="2">The sequence shown here is derived from an EMBL/GenBank/DDBJ whole genome shotgun (WGS) entry which is preliminary data.</text>
</comment>
<evidence type="ECO:0000313" key="2">
    <source>
        <dbReference type="EMBL" id="KAF3771222.1"/>
    </source>
</evidence>
<dbReference type="Pfam" id="PF06985">
    <property type="entry name" value="HET"/>
    <property type="match status" value="1"/>
</dbReference>
<dbReference type="Proteomes" id="UP000803844">
    <property type="component" value="Unassembled WGS sequence"/>
</dbReference>
<reference evidence="2" key="1">
    <citation type="journal article" date="2020" name="Phytopathology">
        <title>Genome sequence of the chestnut blight fungus Cryphonectria parasitica EP155: A fundamental resource for an archetypical invasive plant pathogen.</title>
        <authorList>
            <person name="Crouch J.A."/>
            <person name="Dawe A."/>
            <person name="Aerts A."/>
            <person name="Barry K."/>
            <person name="Churchill A.C.L."/>
            <person name="Grimwood J."/>
            <person name="Hillman B."/>
            <person name="Milgroom M.G."/>
            <person name="Pangilinan J."/>
            <person name="Smith M."/>
            <person name="Salamov A."/>
            <person name="Schmutz J."/>
            <person name="Yadav J."/>
            <person name="Grigoriev I.V."/>
            <person name="Nuss D."/>
        </authorList>
    </citation>
    <scope>NUCLEOTIDE SEQUENCE</scope>
    <source>
        <strain evidence="2">EP155</strain>
    </source>
</reference>
<organism evidence="2 3">
    <name type="scientific">Cryphonectria parasitica (strain ATCC 38755 / EP155)</name>
    <dbReference type="NCBI Taxonomy" id="660469"/>
    <lineage>
        <taxon>Eukaryota</taxon>
        <taxon>Fungi</taxon>
        <taxon>Dikarya</taxon>
        <taxon>Ascomycota</taxon>
        <taxon>Pezizomycotina</taxon>
        <taxon>Sordariomycetes</taxon>
        <taxon>Sordariomycetidae</taxon>
        <taxon>Diaporthales</taxon>
        <taxon>Cryphonectriaceae</taxon>
        <taxon>Cryphonectria-Endothia species complex</taxon>
        <taxon>Cryphonectria</taxon>
    </lineage>
</organism>
<evidence type="ECO:0000259" key="1">
    <source>
        <dbReference type="Pfam" id="PF06985"/>
    </source>
</evidence>